<gene>
    <name evidence="2" type="ORF">C7450_109115</name>
</gene>
<proteinExistence type="predicted"/>
<accession>A0A2V3U0T9</accession>
<dbReference type="EMBL" id="QJJK01000009">
    <property type="protein sequence ID" value="PXW55707.1"/>
    <property type="molecule type" value="Genomic_DNA"/>
</dbReference>
<protein>
    <submittedName>
        <fullName evidence="2">TetR family transcriptional regulator</fullName>
    </submittedName>
</protein>
<organism evidence="2 3">
    <name type="scientific">Chelatococcus asaccharovorans</name>
    <dbReference type="NCBI Taxonomy" id="28210"/>
    <lineage>
        <taxon>Bacteria</taxon>
        <taxon>Pseudomonadati</taxon>
        <taxon>Pseudomonadota</taxon>
        <taxon>Alphaproteobacteria</taxon>
        <taxon>Hyphomicrobiales</taxon>
        <taxon>Chelatococcaceae</taxon>
        <taxon>Chelatococcus</taxon>
    </lineage>
</organism>
<dbReference type="Proteomes" id="UP000248021">
    <property type="component" value="Unassembled WGS sequence"/>
</dbReference>
<reference evidence="2 3" key="1">
    <citation type="submission" date="2018-05" db="EMBL/GenBank/DDBJ databases">
        <title>Genomic Encyclopedia of Type Strains, Phase IV (KMG-IV): sequencing the most valuable type-strain genomes for metagenomic binning, comparative biology and taxonomic classification.</title>
        <authorList>
            <person name="Goeker M."/>
        </authorList>
    </citation>
    <scope>NUCLEOTIDE SEQUENCE [LARGE SCALE GENOMIC DNA]</scope>
    <source>
        <strain evidence="2 3">DSM 6462</strain>
    </source>
</reference>
<comment type="caution">
    <text evidence="2">The sequence shown here is derived from an EMBL/GenBank/DDBJ whole genome shotgun (WGS) entry which is preliminary data.</text>
</comment>
<evidence type="ECO:0000313" key="2">
    <source>
        <dbReference type="EMBL" id="PXW55707.1"/>
    </source>
</evidence>
<dbReference type="AlphaFoldDB" id="A0A2V3U0T9"/>
<feature type="compositionally biased region" description="Low complexity" evidence="1">
    <location>
        <begin position="19"/>
        <end position="29"/>
    </location>
</feature>
<evidence type="ECO:0000256" key="1">
    <source>
        <dbReference type="SAM" id="MobiDB-lite"/>
    </source>
</evidence>
<dbReference type="InterPro" id="IPR009057">
    <property type="entry name" value="Homeodomain-like_sf"/>
</dbReference>
<name>A0A2V3U0T9_9HYPH</name>
<dbReference type="SUPFAM" id="SSF46689">
    <property type="entry name" value="Homeodomain-like"/>
    <property type="match status" value="1"/>
</dbReference>
<dbReference type="Gene3D" id="1.10.357.10">
    <property type="entry name" value="Tetracycline Repressor, domain 2"/>
    <property type="match status" value="1"/>
</dbReference>
<dbReference type="RefSeq" id="WP_110376490.1">
    <property type="nucleotide sequence ID" value="NZ_JAHBRY010000001.1"/>
</dbReference>
<sequence>MVKKPVSPRAKDEAPPPASAQASAAASASGRTAPDRRDAVIDALMRLAAGHQWRAIGLVDIAREAGISLADLRDTYPSKGAILAGFTKRIDRIVLDGTTDDLADEPARERLLDIMMRRFDALAPYKAALRNITRSLRHEPLAIAALNKLAANSQRFMLAAAGISTEGTLGTLKIQGAVAVFARTFETWIDDDEPDLARTLARLDRELRKGERVLLYAQDVHRLTAPLRAFGRALCARRRYGRHRRREDEEPDLRDGDDYVPAL</sequence>
<dbReference type="OrthoDB" id="7828598at2"/>
<evidence type="ECO:0000313" key="3">
    <source>
        <dbReference type="Proteomes" id="UP000248021"/>
    </source>
</evidence>
<keyword evidence="3" id="KW-1185">Reference proteome</keyword>
<feature type="region of interest" description="Disordered" evidence="1">
    <location>
        <begin position="1"/>
        <end position="33"/>
    </location>
</feature>